<dbReference type="PANTHER" id="PTHR30024:SF47">
    <property type="entry name" value="TAURINE-BINDING PERIPLASMIC PROTEIN"/>
    <property type="match status" value="1"/>
</dbReference>
<sequence length="307" mass="34097">MLSERKAIRLMDTYRNLFYTPLYVAVAGGFLYDQGLDVVFSTVPDNIAATELLRSGGVDIVQTGISRSLMDLDEGRDDAPLHIAEINQRDGFLLLSRQPVESWGWKELEGSTLIPIGFTPVPWNPLRTVLINHEVDLSAIKLIKGMSAIDAINIFKKGEADYLHILHPYAQSLIDDGIGHLVASLGPELGYICYSSFAVAPAFISENSDTVQAFVNGFQKALEWIHGNKESEIADKVSSFFPNNCMGVLGRAIRQYKGQQTWPKNALIGEDGYTAMRDILIEGSLVDGRYPYQRLVRPEFARNALSK</sequence>
<protein>
    <recommendedName>
        <fullName evidence="4">SsuA/THI5-like domain-containing protein</fullName>
    </recommendedName>
</protein>
<evidence type="ECO:0000256" key="2">
    <source>
        <dbReference type="ARBA" id="ARBA00010742"/>
    </source>
</evidence>
<dbReference type="Pfam" id="PF09084">
    <property type="entry name" value="NMT1"/>
    <property type="match status" value="1"/>
</dbReference>
<dbReference type="GO" id="GO:0042597">
    <property type="term" value="C:periplasmic space"/>
    <property type="evidence" value="ECO:0007669"/>
    <property type="project" value="UniProtKB-SubCell"/>
</dbReference>
<evidence type="ECO:0000313" key="5">
    <source>
        <dbReference type="EMBL" id="SVA32783.1"/>
    </source>
</evidence>
<name>A0A381V0N2_9ZZZZ</name>
<evidence type="ECO:0000259" key="4">
    <source>
        <dbReference type="Pfam" id="PF09084"/>
    </source>
</evidence>
<evidence type="ECO:0000256" key="1">
    <source>
        <dbReference type="ARBA" id="ARBA00004418"/>
    </source>
</evidence>
<comment type="subcellular location">
    <subcellularLocation>
        <location evidence="1">Periplasm</location>
    </subcellularLocation>
</comment>
<reference evidence="5" key="1">
    <citation type="submission" date="2018-05" db="EMBL/GenBank/DDBJ databases">
        <authorList>
            <person name="Lanie J.A."/>
            <person name="Ng W.-L."/>
            <person name="Kazmierczak K.M."/>
            <person name="Andrzejewski T.M."/>
            <person name="Davidsen T.M."/>
            <person name="Wayne K.J."/>
            <person name="Tettelin H."/>
            <person name="Glass J.I."/>
            <person name="Rusch D."/>
            <person name="Podicherti R."/>
            <person name="Tsui H.-C.T."/>
            <person name="Winkler M.E."/>
        </authorList>
    </citation>
    <scope>NUCLEOTIDE SEQUENCE</scope>
</reference>
<evidence type="ECO:0000256" key="3">
    <source>
        <dbReference type="ARBA" id="ARBA00022729"/>
    </source>
</evidence>
<dbReference type="EMBL" id="UINC01007342">
    <property type="protein sequence ID" value="SVA32783.1"/>
    <property type="molecule type" value="Genomic_DNA"/>
</dbReference>
<dbReference type="SUPFAM" id="SSF53850">
    <property type="entry name" value="Periplasmic binding protein-like II"/>
    <property type="match status" value="1"/>
</dbReference>
<feature type="domain" description="SsuA/THI5-like" evidence="4">
    <location>
        <begin position="19"/>
        <end position="228"/>
    </location>
</feature>
<proteinExistence type="inferred from homology"/>
<gene>
    <name evidence="5" type="ORF">METZ01_LOCUS85637</name>
</gene>
<comment type="similarity">
    <text evidence="2">Belongs to the bacterial solute-binding protein SsuA/TauA family.</text>
</comment>
<dbReference type="AlphaFoldDB" id="A0A381V0N2"/>
<dbReference type="InterPro" id="IPR015168">
    <property type="entry name" value="SsuA/THI5"/>
</dbReference>
<accession>A0A381V0N2</accession>
<organism evidence="5">
    <name type="scientific">marine metagenome</name>
    <dbReference type="NCBI Taxonomy" id="408172"/>
    <lineage>
        <taxon>unclassified sequences</taxon>
        <taxon>metagenomes</taxon>
        <taxon>ecological metagenomes</taxon>
    </lineage>
</organism>
<dbReference type="Gene3D" id="3.40.190.10">
    <property type="entry name" value="Periplasmic binding protein-like II"/>
    <property type="match status" value="2"/>
</dbReference>
<keyword evidence="3" id="KW-0732">Signal</keyword>
<dbReference type="PANTHER" id="PTHR30024">
    <property type="entry name" value="ALIPHATIC SULFONATES-BINDING PROTEIN-RELATED"/>
    <property type="match status" value="1"/>
</dbReference>